<evidence type="ECO:0000313" key="7">
    <source>
        <dbReference type="Proteomes" id="UP000563601"/>
    </source>
</evidence>
<protein>
    <submittedName>
        <fullName evidence="4">Acetyl esterase/lipase</fullName>
    </submittedName>
    <submittedName>
        <fullName evidence="5">Alpha/beta hydrolase fold domain-containing protein</fullName>
    </submittedName>
</protein>
<evidence type="ECO:0000259" key="3">
    <source>
        <dbReference type="Pfam" id="PF20434"/>
    </source>
</evidence>
<dbReference type="PANTHER" id="PTHR48081">
    <property type="entry name" value="AB HYDROLASE SUPERFAMILY PROTEIN C4A8.06C"/>
    <property type="match status" value="1"/>
</dbReference>
<reference evidence="4 7" key="2">
    <citation type="submission" date="2020-08" db="EMBL/GenBank/DDBJ databases">
        <title>Genomic Encyclopedia of Type Strains, Phase IV (KMG-IV): sequencing the most valuable type-strain genomes for metagenomic binning, comparative biology and taxonomic classification.</title>
        <authorList>
            <person name="Goeker M."/>
        </authorList>
    </citation>
    <scope>NUCLEOTIDE SEQUENCE [LARGE SCALE GENOMIC DNA]</scope>
    <source>
        <strain evidence="4 7">DSM 11525</strain>
    </source>
</reference>
<dbReference type="RefSeq" id="WP_161858016.1">
    <property type="nucleotide sequence ID" value="NZ_CP047491.1"/>
</dbReference>
<dbReference type="SUPFAM" id="SSF53474">
    <property type="entry name" value="alpha/beta-Hydrolases"/>
    <property type="match status" value="1"/>
</dbReference>
<dbReference type="InterPro" id="IPR050300">
    <property type="entry name" value="GDXG_lipolytic_enzyme"/>
</dbReference>
<dbReference type="GO" id="GO:0016787">
    <property type="term" value="F:hydrolase activity"/>
    <property type="evidence" value="ECO:0007669"/>
    <property type="project" value="UniProtKB-KW"/>
</dbReference>
<feature type="domain" description="BD-FAE-like" evidence="3">
    <location>
        <begin position="42"/>
        <end position="153"/>
    </location>
</feature>
<evidence type="ECO:0000313" key="6">
    <source>
        <dbReference type="Proteomes" id="UP000464675"/>
    </source>
</evidence>
<dbReference type="PROSITE" id="PS51257">
    <property type="entry name" value="PROKAR_LIPOPROTEIN"/>
    <property type="match status" value="1"/>
</dbReference>
<dbReference type="Gene3D" id="3.40.50.1820">
    <property type="entry name" value="alpha/beta hydrolase"/>
    <property type="match status" value="1"/>
</dbReference>
<name>A0A6P1T7F0_9GAMM</name>
<reference evidence="5 6" key="1">
    <citation type="submission" date="2020-01" db="EMBL/GenBank/DDBJ databases">
        <title>The possibility of degradation of plastic by Microbulbifer hydrolyticus IRE-31.</title>
        <authorList>
            <person name="Liu L."/>
        </authorList>
    </citation>
    <scope>NUCLEOTIDE SEQUENCE [LARGE SCALE GENOMIC DNA]</scope>
    <source>
        <strain evidence="5 6">IRE-31</strain>
    </source>
</reference>
<feature type="signal peptide" evidence="2">
    <location>
        <begin position="1"/>
        <end position="19"/>
    </location>
</feature>
<dbReference type="Pfam" id="PF20434">
    <property type="entry name" value="BD-FAE"/>
    <property type="match status" value="1"/>
</dbReference>
<evidence type="ECO:0000256" key="2">
    <source>
        <dbReference type="SAM" id="SignalP"/>
    </source>
</evidence>
<dbReference type="Proteomes" id="UP000464675">
    <property type="component" value="Chromosome"/>
</dbReference>
<gene>
    <name evidence="5" type="ORF">GTQ55_06585</name>
    <name evidence="4" type="ORF">HNQ53_001077</name>
</gene>
<proteinExistence type="predicted"/>
<organism evidence="4 7">
    <name type="scientific">Microbulbifer hydrolyticus</name>
    <dbReference type="NCBI Taxonomy" id="48074"/>
    <lineage>
        <taxon>Bacteria</taxon>
        <taxon>Pseudomonadati</taxon>
        <taxon>Pseudomonadota</taxon>
        <taxon>Gammaproteobacteria</taxon>
        <taxon>Cellvibrionales</taxon>
        <taxon>Microbulbiferaceae</taxon>
        <taxon>Microbulbifer</taxon>
    </lineage>
</organism>
<evidence type="ECO:0000256" key="1">
    <source>
        <dbReference type="ARBA" id="ARBA00022801"/>
    </source>
</evidence>
<dbReference type="AlphaFoldDB" id="A0A6P1T7F0"/>
<feature type="chain" id="PRO_5044645471" evidence="2">
    <location>
        <begin position="20"/>
        <end position="294"/>
    </location>
</feature>
<accession>A0A6P1T7F0</accession>
<dbReference type="Proteomes" id="UP000563601">
    <property type="component" value="Unassembled WGS sequence"/>
</dbReference>
<dbReference type="InterPro" id="IPR049492">
    <property type="entry name" value="BD-FAE-like_dom"/>
</dbReference>
<dbReference type="EMBL" id="CP047491">
    <property type="protein sequence ID" value="QHQ38688.1"/>
    <property type="molecule type" value="Genomic_DNA"/>
</dbReference>
<evidence type="ECO:0000313" key="4">
    <source>
        <dbReference type="EMBL" id="MBB5210889.1"/>
    </source>
</evidence>
<keyword evidence="2" id="KW-0732">Signal</keyword>
<dbReference type="EMBL" id="JACHHR010000001">
    <property type="protein sequence ID" value="MBB5210889.1"/>
    <property type="molecule type" value="Genomic_DNA"/>
</dbReference>
<evidence type="ECO:0000313" key="5">
    <source>
        <dbReference type="EMBL" id="QHQ38688.1"/>
    </source>
</evidence>
<keyword evidence="1 5" id="KW-0378">Hydrolase</keyword>
<keyword evidence="6" id="KW-1185">Reference proteome</keyword>
<sequence length="294" mass="32201">MLRILPSFFLLIFSCLAVSEELPAPQEFILTSTDSDKFAVYVFEPSESNRSGSAIITVHGGGWRWGKAEWTFRAARMFANSGMLAVAVDYRLSNDKITPVDAFLDVCKTLNWVRDRAKKYSIDSNKVAAYGVSAGGHLSSLAATKGCNNNLGSKENGGPDLLLLWSPALDMEKDGWFKKLLLDKSTAIDNSPVANVNKNMPPVSIVQGELDTLTPTSGAIKFCEKVKSENGICELNVYPGVGHLLTRNLENQESNFDPEPKFVKDGNEKLLSFLIKSGFANTLDKKAIQRQAAD</sequence>
<dbReference type="OrthoDB" id="9775851at2"/>
<dbReference type="InterPro" id="IPR029058">
    <property type="entry name" value="AB_hydrolase_fold"/>
</dbReference>